<dbReference type="Gene3D" id="3.60.10.10">
    <property type="entry name" value="Endonuclease/exonuclease/phosphatase"/>
    <property type="match status" value="1"/>
</dbReference>
<dbReference type="GO" id="GO:0004527">
    <property type="term" value="F:exonuclease activity"/>
    <property type="evidence" value="ECO:0007669"/>
    <property type="project" value="UniProtKB-KW"/>
</dbReference>
<evidence type="ECO:0000259" key="1">
    <source>
        <dbReference type="Pfam" id="PF03372"/>
    </source>
</evidence>
<keyword evidence="2" id="KW-0378">Hydrolase</keyword>
<dbReference type="InterPro" id="IPR036691">
    <property type="entry name" value="Endo/exonu/phosph_ase_sf"/>
</dbReference>
<organism evidence="2 3">
    <name type="scientific">Actinoalloteichus hymeniacidonis</name>
    <dbReference type="NCBI Taxonomy" id="340345"/>
    <lineage>
        <taxon>Bacteria</taxon>
        <taxon>Bacillati</taxon>
        <taxon>Actinomycetota</taxon>
        <taxon>Actinomycetes</taxon>
        <taxon>Pseudonocardiales</taxon>
        <taxon>Pseudonocardiaceae</taxon>
        <taxon>Actinoalloteichus</taxon>
    </lineage>
</organism>
<name>A0AAC9MZ33_9PSEU</name>
<feature type="domain" description="Endonuclease/exonuclease/phosphatase" evidence="1">
    <location>
        <begin position="4"/>
        <end position="284"/>
    </location>
</feature>
<sequence>MTIMTYNALGIMRGEVDTEVEPGRHMVVDFLSAQIAQGRPNVVGLQEVCESQVTLLVEALSELGHPMEYAFGPGQHSERVTRECSDVRGREDAVDEHRGGMALLVREPMLTSVVYTDTSSYRVGDDPLDEAARGICAYTAEPTTVRACVAHMSSDSSEFTAQFDALNLQWQLDDPMLPTILLGDFNATPTPTDGEPDLMSRLYSSEVTPPGTGIFREVSECGRDDPTAADGCTQRSRSGPWTYLSQNPRKIDYVFVDQEHFGEVVSSRVTIDEAECGRMRCSDHRMLWGWASLSYEAAEPGTVCEAIVMTAADHPAEVTVRQGEVPCFEATRIMQEYYLALGDGAAPGIGGGGPVEVGPWTCVSGPATEPGSSCVRDGGARIEAAIW</sequence>
<keyword evidence="2" id="KW-0269">Exonuclease</keyword>
<accession>A0AAC9MZ33</accession>
<evidence type="ECO:0000313" key="3">
    <source>
        <dbReference type="Proteomes" id="UP000095210"/>
    </source>
</evidence>
<evidence type="ECO:0000313" key="2">
    <source>
        <dbReference type="EMBL" id="AOS63647.1"/>
    </source>
</evidence>
<dbReference type="InterPro" id="IPR005135">
    <property type="entry name" value="Endo/exonuclease/phosphatase"/>
</dbReference>
<dbReference type="EMBL" id="CP014859">
    <property type="protein sequence ID" value="AOS63647.1"/>
    <property type="molecule type" value="Genomic_DNA"/>
</dbReference>
<dbReference type="AlphaFoldDB" id="A0AAC9MZ33"/>
<keyword evidence="3" id="KW-1185">Reference proteome</keyword>
<protein>
    <submittedName>
        <fullName evidence="2">Exonuclease III</fullName>
    </submittedName>
</protein>
<dbReference type="Pfam" id="PF03372">
    <property type="entry name" value="Exo_endo_phos"/>
    <property type="match status" value="1"/>
</dbReference>
<keyword evidence="2" id="KW-0540">Nuclease</keyword>
<dbReference type="SUPFAM" id="SSF56219">
    <property type="entry name" value="DNase I-like"/>
    <property type="match status" value="1"/>
</dbReference>
<gene>
    <name evidence="2" type="ORF">TL08_14165</name>
</gene>
<dbReference type="Proteomes" id="UP000095210">
    <property type="component" value="Chromosome"/>
</dbReference>
<dbReference type="KEGG" id="ahm:TL08_14165"/>
<reference evidence="3" key="1">
    <citation type="submission" date="2016-03" db="EMBL/GenBank/DDBJ databases">
        <title>Complete genome sequence of the type strain Actinoalloteichus hymeniacidonis DSM 45092.</title>
        <authorList>
            <person name="Schaffert L."/>
            <person name="Albersmeier A."/>
            <person name="Winkler A."/>
            <person name="Kalinowski J."/>
            <person name="Zotchev S."/>
            <person name="Ruckert C."/>
        </authorList>
    </citation>
    <scope>NUCLEOTIDE SEQUENCE [LARGE SCALE GENOMIC DNA]</scope>
    <source>
        <strain evidence="3">HPA177(T) (DSM 45092(T))</strain>
    </source>
</reference>
<proteinExistence type="predicted"/>